<feature type="signal peptide" evidence="2">
    <location>
        <begin position="1"/>
        <end position="21"/>
    </location>
</feature>
<dbReference type="EMBL" id="FUWG01000005">
    <property type="protein sequence ID" value="SJZ33265.1"/>
    <property type="molecule type" value="Genomic_DNA"/>
</dbReference>
<dbReference type="GeneID" id="78316070"/>
<evidence type="ECO:0000313" key="4">
    <source>
        <dbReference type="Proteomes" id="UP000190423"/>
    </source>
</evidence>
<name>A0A1T4JT15_TREPO</name>
<protein>
    <submittedName>
        <fullName evidence="3">p83/100 protein</fullName>
    </submittedName>
</protein>
<dbReference type="STRING" id="261392.SAMN02745149_00758"/>
<keyword evidence="2" id="KW-0732">Signal</keyword>
<accession>A0A1T4JT15</accession>
<keyword evidence="4" id="KW-1185">Reference proteome</keyword>
<gene>
    <name evidence="3" type="ORF">SAMN02745149_00758</name>
</gene>
<feature type="region of interest" description="Disordered" evidence="1">
    <location>
        <begin position="235"/>
        <end position="331"/>
    </location>
</feature>
<reference evidence="3 4" key="1">
    <citation type="submission" date="2017-02" db="EMBL/GenBank/DDBJ databases">
        <authorList>
            <person name="Peterson S.W."/>
        </authorList>
    </citation>
    <scope>NUCLEOTIDE SEQUENCE [LARGE SCALE GENOMIC DNA]</scope>
    <source>
        <strain evidence="3 4">ATCC BAA-908</strain>
    </source>
</reference>
<sequence length="543" mass="59062">MKSHFAIFAGVLFLLALPLSALEVNETELKSTGTADTIVFINYTGPHAKIDSLESIKKLGSDLGAEISKSPSEKMTAGSSARYSVIHAVDENEKSKLDADIILIGKDAAVDHIDNLRHIIASYLSSAYGYSEKDAETVAVFVTVYNAVYRADFTSFQNKYKKIVTDNLTSSNCGLSVNYKDWPGASQIVIPLFDVNGGISTVDTSVISDSQVVKNMQEDDDKNIESRKNMVDIKEREAEQATEKAQAAQKTAVEEQKKLEAEKTKTQEVKKEAETAKEQAKEAQKTAEANPDDRQAQAEAKEKQAIAEEKQAEYEQQQTAEQKQQAVAEEAKQTAAEQQAVADKKNTEAQEERKVIAQDQQEVIKKEIADAAAPSAYGIELTNEASMLSGMIKINTNNGQIIKASPVTYIRNRTIFQAGDSFIAIAGENSRNGAVKLILLSPDTMEIQAESNEIVAENSVLIQDGSDYYCVIKDGSSWVLAKYDQNLSLKLKSPVAVKSSTPVTVASQYIIVTGADGAVKLLNKSDLTVKNAVSSSYNDANAK</sequence>
<feature type="compositionally biased region" description="Basic and acidic residues" evidence="1">
    <location>
        <begin position="252"/>
        <end position="313"/>
    </location>
</feature>
<dbReference type="OrthoDB" id="350069at2"/>
<dbReference type="AlphaFoldDB" id="A0A1T4JT15"/>
<dbReference type="InterPro" id="IPR007926">
    <property type="entry name" value="Borrelia_P83"/>
</dbReference>
<feature type="compositionally biased region" description="Low complexity" evidence="1">
    <location>
        <begin position="314"/>
        <end position="331"/>
    </location>
</feature>
<evidence type="ECO:0000256" key="1">
    <source>
        <dbReference type="SAM" id="MobiDB-lite"/>
    </source>
</evidence>
<dbReference type="Proteomes" id="UP000190423">
    <property type="component" value="Unassembled WGS sequence"/>
</dbReference>
<organism evidence="3 4">
    <name type="scientific">Treponema porcinum</name>
    <dbReference type="NCBI Taxonomy" id="261392"/>
    <lineage>
        <taxon>Bacteria</taxon>
        <taxon>Pseudomonadati</taxon>
        <taxon>Spirochaetota</taxon>
        <taxon>Spirochaetia</taxon>
        <taxon>Spirochaetales</taxon>
        <taxon>Treponemataceae</taxon>
        <taxon>Treponema</taxon>
    </lineage>
</organism>
<dbReference type="RefSeq" id="WP_078932678.1">
    <property type="nucleotide sequence ID" value="NZ_FUWG01000005.1"/>
</dbReference>
<feature type="chain" id="PRO_5012413890" evidence="2">
    <location>
        <begin position="22"/>
        <end position="543"/>
    </location>
</feature>
<dbReference type="Pfam" id="PF05262">
    <property type="entry name" value="Borrelia_P83"/>
    <property type="match status" value="1"/>
</dbReference>
<evidence type="ECO:0000313" key="3">
    <source>
        <dbReference type="EMBL" id="SJZ33265.1"/>
    </source>
</evidence>
<evidence type="ECO:0000256" key="2">
    <source>
        <dbReference type="SAM" id="SignalP"/>
    </source>
</evidence>
<proteinExistence type="predicted"/>